<dbReference type="InterPro" id="IPR027417">
    <property type="entry name" value="P-loop_NTPase"/>
</dbReference>
<dbReference type="InterPro" id="IPR002182">
    <property type="entry name" value="NB-ARC"/>
</dbReference>
<evidence type="ECO:0000259" key="7">
    <source>
        <dbReference type="Pfam" id="PF00931"/>
    </source>
</evidence>
<protein>
    <recommendedName>
        <fullName evidence="11">Rx N-terminal domain-containing protein</fullName>
    </recommendedName>
</protein>
<evidence type="ECO:0000313" key="9">
    <source>
        <dbReference type="EnsemblPlants" id="TraesCS2B02G629400.1"/>
    </source>
</evidence>
<evidence type="ECO:0000313" key="10">
    <source>
        <dbReference type="Proteomes" id="UP000019116"/>
    </source>
</evidence>
<dbReference type="Gramene" id="TraesCS2B02G629400.1">
    <property type="protein sequence ID" value="TraesCS2B02G629400.1"/>
    <property type="gene ID" value="TraesCS2B02G629400"/>
</dbReference>
<dbReference type="Gene3D" id="1.20.5.4130">
    <property type="match status" value="1"/>
</dbReference>
<feature type="domain" description="NB-ARC" evidence="7">
    <location>
        <begin position="366"/>
        <end position="514"/>
    </location>
</feature>
<evidence type="ECO:0000256" key="3">
    <source>
        <dbReference type="ARBA" id="ARBA00022737"/>
    </source>
</evidence>
<dbReference type="Proteomes" id="UP000019116">
    <property type="component" value="Chromosome 2B"/>
</dbReference>
<evidence type="ECO:0000256" key="4">
    <source>
        <dbReference type="ARBA" id="ARBA00022741"/>
    </source>
</evidence>
<dbReference type="STRING" id="4565.A0A3B6CHT5"/>
<keyword evidence="5" id="KW-0611">Plant defense</keyword>
<comment type="similarity">
    <text evidence="1">Belongs to the disease resistance NB-LRR family.</text>
</comment>
<dbReference type="AlphaFoldDB" id="A0A3B6CHT5"/>
<accession>A0A3B6CHT5</accession>
<dbReference type="PANTHER" id="PTHR19338">
    <property type="entry name" value="TRANSLOCASE OF INNER MITOCHONDRIAL MEMBRANE 13 HOMOLOG"/>
    <property type="match status" value="1"/>
</dbReference>
<dbReference type="PANTHER" id="PTHR19338:SF58">
    <property type="entry name" value="OS09G0517100 PROTEIN"/>
    <property type="match status" value="1"/>
</dbReference>
<dbReference type="Pfam" id="PF00931">
    <property type="entry name" value="NB-ARC"/>
    <property type="match status" value="2"/>
</dbReference>
<organism evidence="9">
    <name type="scientific">Triticum aestivum</name>
    <name type="common">Wheat</name>
    <dbReference type="NCBI Taxonomy" id="4565"/>
    <lineage>
        <taxon>Eukaryota</taxon>
        <taxon>Viridiplantae</taxon>
        <taxon>Streptophyta</taxon>
        <taxon>Embryophyta</taxon>
        <taxon>Tracheophyta</taxon>
        <taxon>Spermatophyta</taxon>
        <taxon>Magnoliopsida</taxon>
        <taxon>Liliopsida</taxon>
        <taxon>Poales</taxon>
        <taxon>Poaceae</taxon>
        <taxon>BOP clade</taxon>
        <taxon>Pooideae</taxon>
        <taxon>Triticodae</taxon>
        <taxon>Triticeae</taxon>
        <taxon>Triticinae</taxon>
        <taxon>Triticum</taxon>
    </lineage>
</organism>
<dbReference type="GO" id="GO:0006952">
    <property type="term" value="P:defense response"/>
    <property type="evidence" value="ECO:0007669"/>
    <property type="project" value="UniProtKB-KW"/>
</dbReference>
<dbReference type="Gene3D" id="3.40.50.300">
    <property type="entry name" value="P-loop containing nucleotide triphosphate hydrolases"/>
    <property type="match status" value="2"/>
</dbReference>
<keyword evidence="6" id="KW-0175">Coiled coil</keyword>
<dbReference type="GO" id="GO:0043531">
    <property type="term" value="F:ADP binding"/>
    <property type="evidence" value="ECO:0007669"/>
    <property type="project" value="InterPro"/>
</dbReference>
<keyword evidence="3" id="KW-0677">Repeat</keyword>
<dbReference type="InterPro" id="IPR041118">
    <property type="entry name" value="Rx_N"/>
</dbReference>
<dbReference type="InterPro" id="IPR038005">
    <property type="entry name" value="RX-like_CC"/>
</dbReference>
<evidence type="ECO:0000256" key="1">
    <source>
        <dbReference type="ARBA" id="ARBA00008894"/>
    </source>
</evidence>
<feature type="coiled-coil region" evidence="6">
    <location>
        <begin position="114"/>
        <end position="141"/>
    </location>
</feature>
<dbReference type="SUPFAM" id="SSF52540">
    <property type="entry name" value="P-loop containing nucleoside triphosphate hydrolases"/>
    <property type="match status" value="1"/>
</dbReference>
<keyword evidence="10" id="KW-1185">Reference proteome</keyword>
<evidence type="ECO:0000259" key="8">
    <source>
        <dbReference type="Pfam" id="PF18052"/>
    </source>
</evidence>
<proteinExistence type="inferred from homology"/>
<evidence type="ECO:0000256" key="2">
    <source>
        <dbReference type="ARBA" id="ARBA00022614"/>
    </source>
</evidence>
<feature type="domain" description="NB-ARC" evidence="7">
    <location>
        <begin position="193"/>
        <end position="317"/>
    </location>
</feature>
<dbReference type="OrthoDB" id="690104at2759"/>
<dbReference type="Gramene" id="TraesCS2B03G1546600.1">
    <property type="protein sequence ID" value="TraesCS2B03G1546600.1.CDS"/>
    <property type="gene ID" value="TraesCS2B03G1546600"/>
</dbReference>
<reference evidence="9" key="2">
    <citation type="submission" date="2018-10" db="UniProtKB">
        <authorList>
            <consortium name="EnsemblPlants"/>
        </authorList>
    </citation>
    <scope>IDENTIFICATION</scope>
</reference>
<evidence type="ECO:0000256" key="5">
    <source>
        <dbReference type="ARBA" id="ARBA00022821"/>
    </source>
</evidence>
<feature type="domain" description="Disease resistance N-terminal" evidence="8">
    <location>
        <begin position="12"/>
        <end position="88"/>
    </location>
</feature>
<dbReference type="CDD" id="cd14798">
    <property type="entry name" value="RX-CC_like"/>
    <property type="match status" value="1"/>
</dbReference>
<evidence type="ECO:0008006" key="11">
    <source>
        <dbReference type="Google" id="ProtNLM"/>
    </source>
</evidence>
<reference evidence="9" key="1">
    <citation type="submission" date="2018-08" db="EMBL/GenBank/DDBJ databases">
        <authorList>
            <person name="Rossello M."/>
        </authorList>
    </citation>
    <scope>NUCLEOTIDE SEQUENCE [LARGE SCALE GENOMIC DNA]</scope>
    <source>
        <strain evidence="9">cv. Chinese Spring</strain>
    </source>
</reference>
<keyword evidence="4" id="KW-0547">Nucleotide-binding</keyword>
<dbReference type="Pfam" id="PF18052">
    <property type="entry name" value="Rx_N"/>
    <property type="match status" value="1"/>
</dbReference>
<name>A0A3B6CHT5_WHEAT</name>
<dbReference type="EnsemblPlants" id="TraesCS2B02G629400.1">
    <property type="protein sequence ID" value="TraesCS2B02G629400.1"/>
    <property type="gene ID" value="TraesCS2B02G629400"/>
</dbReference>
<keyword evidence="2" id="KW-0433">Leucine-rich repeat</keyword>
<evidence type="ECO:0000256" key="6">
    <source>
        <dbReference type="SAM" id="Coils"/>
    </source>
</evidence>
<sequence>MADFALGLAKTAVEGTLSRVQSAIDEENTLQAAAQQDLVFITGEFQMMQSFLKVASKERVGNEVVKTWVRQLRDLAFDVEDCVEFVIHLDNDSTWNWVWRMVPSCMAPPRSRDLDDAVTELKQLKARVEEVSQRNTRYNLISDSGSNHVSQPPAVQLATTSPSTMDILMELWEANGKHRGVCNLQKLITNEGNDLQVISLWGSEVSDIEVAQIIKKAYCNPEICHIFRSRAWVKLMHPFNADKFRKNLQTQLQASSPSCTAVDFNGKISKEDLMKRLTRQRYLVILEGISSVVEWDIIRTYLPDNKNGSRIVVSTKQLGDAIYFTGGQYRVSVLREFIGGHYLCAFFKKGSGRRNFMGNLIGLLSRPGVISVWGAGDDKSTLVKELFDFIPNGNEKILNSQAAEGMFYVWVDVAHRFILEDFFLSLLRSFCKDDTESNKYAEAESHLHWVIYDKKIRQCLVVINGLQSTKEWQLIKSALENMHINIYIIVITNHESVATSCVANGNRVLNVNNLALRPSMQIHDYMDELFWRLRHRRVISVCGAGGDTSTVGFSPTSVVGGDITRFIRVGVSPPNRLVFWGERAQGLS</sequence>